<accession>A0ABW9H7U1</accession>
<keyword evidence="2" id="KW-1185">Reference proteome</keyword>
<comment type="caution">
    <text evidence="1">The sequence shown here is derived from an EMBL/GenBank/DDBJ whole genome shotgun (WGS) entry which is preliminary data.</text>
</comment>
<gene>
    <name evidence="1" type="ORF">ACKKH4_10275</name>
</gene>
<dbReference type="EMBL" id="JBJVNW010000004">
    <property type="protein sequence ID" value="MFM9517631.1"/>
    <property type="molecule type" value="Genomic_DNA"/>
</dbReference>
<dbReference type="Proteomes" id="UP001631987">
    <property type="component" value="Unassembled WGS sequence"/>
</dbReference>
<evidence type="ECO:0000313" key="1">
    <source>
        <dbReference type="EMBL" id="MFM9517631.1"/>
    </source>
</evidence>
<evidence type="ECO:0000313" key="2">
    <source>
        <dbReference type="Proteomes" id="UP001631987"/>
    </source>
</evidence>
<sequence length="127" mass="14418">MNYIVVNEPTQTILNVITSGSQPKPDNDHSFYEASIVVLTHFYKLNKKARLKGEKVSVDELMDSCTTFHDQVSKGNPIPPSPEERPPMILDWIKANPNYDVNDLSEIIDNWYISGHGKDRPRPAKPL</sequence>
<reference evidence="1 2" key="1">
    <citation type="submission" date="2024-12" db="EMBL/GenBank/DDBJ databases">
        <title>Pseudomonas species isolated from Lotus nodules promote plant growth.</title>
        <authorList>
            <person name="Yu Y.-H."/>
            <person name="Kurtenbach J."/>
            <person name="Crosbie D."/>
            <person name="Brachmann A."/>
            <person name="Marin M."/>
        </authorList>
    </citation>
    <scope>NUCLEOTIDE SEQUENCE [LARGE SCALE GENOMIC DNA]</scope>
    <source>
        <strain evidence="1 2">PLb12A</strain>
    </source>
</reference>
<dbReference type="RefSeq" id="WP_409078481.1">
    <property type="nucleotide sequence ID" value="NZ_CP178857.1"/>
</dbReference>
<name>A0ABW9H7U1_9PSED</name>
<protein>
    <submittedName>
        <fullName evidence="1">Uncharacterized protein</fullName>
    </submittedName>
</protein>
<proteinExistence type="predicted"/>
<organism evidence="1 2">
    <name type="scientific">Pseudomonas monachiensis</name>
    <dbReference type="NCBI Taxonomy" id="3060212"/>
    <lineage>
        <taxon>Bacteria</taxon>
        <taxon>Pseudomonadati</taxon>
        <taxon>Pseudomonadota</taxon>
        <taxon>Gammaproteobacteria</taxon>
        <taxon>Pseudomonadales</taxon>
        <taxon>Pseudomonadaceae</taxon>
        <taxon>Pseudomonas</taxon>
    </lineage>
</organism>